<proteinExistence type="predicted"/>
<evidence type="ECO:0008006" key="3">
    <source>
        <dbReference type="Google" id="ProtNLM"/>
    </source>
</evidence>
<gene>
    <name evidence="1" type="ORF">HDA32_001691</name>
</gene>
<organism evidence="1 2">
    <name type="scientific">Spinactinospora alkalitolerans</name>
    <dbReference type="NCBI Taxonomy" id="687207"/>
    <lineage>
        <taxon>Bacteria</taxon>
        <taxon>Bacillati</taxon>
        <taxon>Actinomycetota</taxon>
        <taxon>Actinomycetes</taxon>
        <taxon>Streptosporangiales</taxon>
        <taxon>Nocardiopsidaceae</taxon>
        <taxon>Spinactinospora</taxon>
    </lineage>
</organism>
<sequence length="118" mass="12298">MSSRTGCGDPGRLVRPFAVAGATADAKALDLVSIVVATRTPTERDGLTPERETILRLCGRPRSIAELSGYLELPLSAVKLLVADMIADAALRTSESPDPCPGESAAILQAVLDGLRAL</sequence>
<dbReference type="PANTHER" id="PTHR36221:SF1">
    <property type="entry name" value="DUF742 DOMAIN-CONTAINING PROTEIN"/>
    <property type="match status" value="1"/>
</dbReference>
<evidence type="ECO:0000313" key="2">
    <source>
        <dbReference type="Proteomes" id="UP000589036"/>
    </source>
</evidence>
<dbReference type="Pfam" id="PF05331">
    <property type="entry name" value="DUF742"/>
    <property type="match status" value="1"/>
</dbReference>
<dbReference type="AlphaFoldDB" id="A0A852TSH5"/>
<dbReference type="EMBL" id="JACCCC010000001">
    <property type="protein sequence ID" value="NYE46571.1"/>
    <property type="molecule type" value="Genomic_DNA"/>
</dbReference>
<dbReference type="RefSeq" id="WP_179642653.1">
    <property type="nucleotide sequence ID" value="NZ_BAAAYY010000055.1"/>
</dbReference>
<keyword evidence="2" id="KW-1185">Reference proteome</keyword>
<protein>
    <recommendedName>
        <fullName evidence="3">DUF742 domain-containing protein</fullName>
    </recommendedName>
</protein>
<evidence type="ECO:0000313" key="1">
    <source>
        <dbReference type="EMBL" id="NYE46571.1"/>
    </source>
</evidence>
<dbReference type="InterPro" id="IPR007995">
    <property type="entry name" value="DUF742"/>
</dbReference>
<dbReference type="Proteomes" id="UP000589036">
    <property type="component" value="Unassembled WGS sequence"/>
</dbReference>
<comment type="caution">
    <text evidence="1">The sequence shown here is derived from an EMBL/GenBank/DDBJ whole genome shotgun (WGS) entry which is preliminary data.</text>
</comment>
<name>A0A852TSH5_9ACTN</name>
<accession>A0A852TSH5</accession>
<dbReference type="PANTHER" id="PTHR36221">
    <property type="entry name" value="DUF742 DOMAIN-CONTAINING PROTEIN"/>
    <property type="match status" value="1"/>
</dbReference>
<reference evidence="1 2" key="1">
    <citation type="submission" date="2020-07" db="EMBL/GenBank/DDBJ databases">
        <title>Sequencing the genomes of 1000 actinobacteria strains.</title>
        <authorList>
            <person name="Klenk H.-P."/>
        </authorList>
    </citation>
    <scope>NUCLEOTIDE SEQUENCE [LARGE SCALE GENOMIC DNA]</scope>
    <source>
        <strain evidence="1 2">CXB654</strain>
    </source>
</reference>